<evidence type="ECO:0000313" key="1">
    <source>
        <dbReference type="EMBL" id="BBH26456.1"/>
    </source>
</evidence>
<dbReference type="Proteomes" id="UP000268059">
    <property type="component" value="Chromosome"/>
</dbReference>
<protein>
    <submittedName>
        <fullName evidence="1">Uncharacterized protein</fullName>
    </submittedName>
</protein>
<gene>
    <name evidence="1" type="ORF">SG0102_13900</name>
</gene>
<proteinExistence type="predicted"/>
<sequence length="144" mass="17227">MTRDAFYKALTEAKNEQEKILVAMDYNAEAEKIFREHLPASFKEETKQKYCAMLELLLYDYCIVKATDPVGFDEAYLYFEDFMEYVIEEKKMGPDEIRLAMTVMNRLYQYLYEETGDVTYRRLNSRTKRIAHYNSFAWQLRGKA</sequence>
<evidence type="ECO:0000313" key="2">
    <source>
        <dbReference type="Proteomes" id="UP000268059"/>
    </source>
</evidence>
<dbReference type="KEGG" id="ebm:SG0102_13900"/>
<dbReference type="AlphaFoldDB" id="A0A3G9J6Y3"/>
<dbReference type="RefSeq" id="WP_125119322.1">
    <property type="nucleotide sequence ID" value="NZ_AP019309.1"/>
</dbReference>
<dbReference type="EMBL" id="AP019309">
    <property type="protein sequence ID" value="BBH26456.1"/>
    <property type="molecule type" value="Genomic_DNA"/>
</dbReference>
<accession>A0A3G9J6Y3</accession>
<name>A0A3G9J6Y3_9FIRM</name>
<dbReference type="InParanoid" id="A0A3G9J6Y3"/>
<organism evidence="1 2">
    <name type="scientific">Intestinibaculum porci</name>
    <dbReference type="NCBI Taxonomy" id="2487118"/>
    <lineage>
        <taxon>Bacteria</taxon>
        <taxon>Bacillati</taxon>
        <taxon>Bacillota</taxon>
        <taxon>Erysipelotrichia</taxon>
        <taxon>Erysipelotrichales</taxon>
        <taxon>Erysipelotrichaceae</taxon>
        <taxon>Intestinibaculum</taxon>
    </lineage>
</organism>
<keyword evidence="2" id="KW-1185">Reference proteome</keyword>
<reference evidence="1 2" key="1">
    <citation type="submission" date="2018-11" db="EMBL/GenBank/DDBJ databases">
        <title>Novel Erysipelotrichaceae bacterium isolated from small intestine of a swine.</title>
        <authorList>
            <person name="Kim J.S."/>
            <person name="Choe H."/>
            <person name="Lee Y.R."/>
            <person name="Kim K.M."/>
            <person name="Park D.S."/>
        </authorList>
    </citation>
    <scope>NUCLEOTIDE SEQUENCE [LARGE SCALE GENOMIC DNA]</scope>
    <source>
        <strain evidence="1 2">SG0102</strain>
    </source>
</reference>